<dbReference type="GO" id="GO:0009099">
    <property type="term" value="P:L-valine biosynthetic process"/>
    <property type="evidence" value="ECO:0007669"/>
    <property type="project" value="TreeGrafter"/>
</dbReference>
<evidence type="ECO:0000256" key="3">
    <source>
        <dbReference type="ARBA" id="ARBA00022679"/>
    </source>
</evidence>
<dbReference type="PANTHER" id="PTHR18968">
    <property type="entry name" value="THIAMINE PYROPHOSPHATE ENZYMES"/>
    <property type="match status" value="1"/>
</dbReference>
<keyword evidence="4 5" id="KW-0786">Thiamine pyrophosphate</keyword>
<dbReference type="EMBL" id="FNAV01000001">
    <property type="protein sequence ID" value="SDE14353.1"/>
    <property type="molecule type" value="Genomic_DNA"/>
</dbReference>
<dbReference type="InterPro" id="IPR029035">
    <property type="entry name" value="DHS-like_NAD/FAD-binding_dom"/>
</dbReference>
<keyword evidence="10" id="KW-1185">Reference proteome</keyword>
<dbReference type="Pfam" id="PF00205">
    <property type="entry name" value="TPP_enzyme_M"/>
    <property type="match status" value="1"/>
</dbReference>
<dbReference type="PROSITE" id="PS00187">
    <property type="entry name" value="TPP_ENZYMES"/>
    <property type="match status" value="1"/>
</dbReference>
<dbReference type="GO" id="GO:0003984">
    <property type="term" value="F:acetolactate synthase activity"/>
    <property type="evidence" value="ECO:0007669"/>
    <property type="project" value="TreeGrafter"/>
</dbReference>
<dbReference type="InterPro" id="IPR011766">
    <property type="entry name" value="TPP_enzyme_TPP-bd"/>
</dbReference>
<evidence type="ECO:0000259" key="8">
    <source>
        <dbReference type="Pfam" id="PF02776"/>
    </source>
</evidence>
<evidence type="ECO:0000313" key="10">
    <source>
        <dbReference type="Proteomes" id="UP000198994"/>
    </source>
</evidence>
<dbReference type="GO" id="GO:0050660">
    <property type="term" value="F:flavin adenine dinucleotide binding"/>
    <property type="evidence" value="ECO:0007669"/>
    <property type="project" value="TreeGrafter"/>
</dbReference>
<sequence length="575" mass="60751">MTETGGNQTDGRLSNDSVTGAEAAVLSLAQHGVRHVFGLCGDTSLPFYDALARLNHGITHVLSRDERSAGYMADAYARVTGRVGVCEGPSGGGATYILPGVVEANESSSAMVCITSDVPVTARGRYPLTELDQTAMFRPLTKTATTIDHVDQIPDVFRKSFRAATTGRPGAAHIGLPYDLQKQTLDPERIWAQPRHASFPAYRAGPDPETVAEAAAILRAAKAPVFIVGGGAIISGAMEELDELATLLRAPVASTVSGHGALSDLHPLAVGVVGANGGTDETREVVQAADTVVFVGCRAGSTTTEHGRVPGRGVPVIHIDIDPMVVGANYRCDAGIVADAKLALSALIEALRDADLASGGELAATLDDMRARKFAMFDRLARSDDRPVRPERLLAALQTHLPEDGIIVADPGTPCPYFSGYYRFPRAGRHFITNRAHGALGFSLSAGIGAWYGRPDATVVSVMGDGSFGFAVGEMETLTRLNVPLKMVVISNACFGWIKASQNAGYGSRYFSVDFSRTDHARIAEAYGIRSWSVSDPAQVDTAVREALAHDGPALIDIVSQVLQDTNVPVSAWMG</sequence>
<accession>A0A1G7AI21</accession>
<dbReference type="InterPro" id="IPR012000">
    <property type="entry name" value="Thiamin_PyroP_enz_cen_dom"/>
</dbReference>
<dbReference type="Pfam" id="PF02776">
    <property type="entry name" value="TPP_enzyme_N"/>
    <property type="match status" value="1"/>
</dbReference>
<dbReference type="Gene3D" id="3.40.50.970">
    <property type="match status" value="2"/>
</dbReference>
<dbReference type="CDD" id="cd00568">
    <property type="entry name" value="TPP_enzymes"/>
    <property type="match status" value="1"/>
</dbReference>
<dbReference type="RefSeq" id="WP_242661590.1">
    <property type="nucleotide sequence ID" value="NZ_FNAV01000001.1"/>
</dbReference>
<evidence type="ECO:0000256" key="5">
    <source>
        <dbReference type="RuleBase" id="RU362132"/>
    </source>
</evidence>
<proteinExistence type="inferred from homology"/>
<dbReference type="Proteomes" id="UP000198994">
    <property type="component" value="Unassembled WGS sequence"/>
</dbReference>
<evidence type="ECO:0000259" key="7">
    <source>
        <dbReference type="Pfam" id="PF02775"/>
    </source>
</evidence>
<feature type="domain" description="Thiamine pyrophosphate enzyme central" evidence="6">
    <location>
        <begin position="211"/>
        <end position="347"/>
    </location>
</feature>
<dbReference type="GO" id="GO:0030976">
    <property type="term" value="F:thiamine pyrophosphate binding"/>
    <property type="evidence" value="ECO:0007669"/>
    <property type="project" value="InterPro"/>
</dbReference>
<comment type="cofactor">
    <cofactor evidence="1">
        <name>thiamine diphosphate</name>
        <dbReference type="ChEBI" id="CHEBI:58937"/>
    </cofactor>
</comment>
<dbReference type="CDD" id="cd07035">
    <property type="entry name" value="TPP_PYR_POX_like"/>
    <property type="match status" value="1"/>
</dbReference>
<dbReference type="Pfam" id="PF02775">
    <property type="entry name" value="TPP_enzyme_C"/>
    <property type="match status" value="1"/>
</dbReference>
<feature type="domain" description="Thiamine pyrophosphate enzyme N-terminal TPP-binding" evidence="8">
    <location>
        <begin position="19"/>
        <end position="136"/>
    </location>
</feature>
<dbReference type="InterPro" id="IPR012001">
    <property type="entry name" value="Thiamin_PyroP_enz_TPP-bd_dom"/>
</dbReference>
<dbReference type="STRING" id="282683.SAMN04488105_101158"/>
<reference evidence="10" key="1">
    <citation type="submission" date="2016-10" db="EMBL/GenBank/DDBJ databases">
        <authorList>
            <person name="Varghese N."/>
            <person name="Submissions S."/>
        </authorList>
    </citation>
    <scope>NUCLEOTIDE SEQUENCE [LARGE SCALE GENOMIC DNA]</scope>
    <source>
        <strain evidence="10">DSM 10146</strain>
    </source>
</reference>
<dbReference type="InterPro" id="IPR045229">
    <property type="entry name" value="TPP_enz"/>
</dbReference>
<dbReference type="Gene3D" id="3.40.50.1220">
    <property type="entry name" value="TPP-binding domain"/>
    <property type="match status" value="1"/>
</dbReference>
<dbReference type="GO" id="GO:0005948">
    <property type="term" value="C:acetolactate synthase complex"/>
    <property type="evidence" value="ECO:0007669"/>
    <property type="project" value="TreeGrafter"/>
</dbReference>
<dbReference type="GO" id="GO:0000287">
    <property type="term" value="F:magnesium ion binding"/>
    <property type="evidence" value="ECO:0007669"/>
    <property type="project" value="InterPro"/>
</dbReference>
<comment type="similarity">
    <text evidence="2 5">Belongs to the TPP enzyme family.</text>
</comment>
<organism evidence="9 10">
    <name type="scientific">Salipiger thiooxidans</name>
    <dbReference type="NCBI Taxonomy" id="282683"/>
    <lineage>
        <taxon>Bacteria</taxon>
        <taxon>Pseudomonadati</taxon>
        <taxon>Pseudomonadota</taxon>
        <taxon>Alphaproteobacteria</taxon>
        <taxon>Rhodobacterales</taxon>
        <taxon>Roseobacteraceae</taxon>
        <taxon>Salipiger</taxon>
    </lineage>
</organism>
<evidence type="ECO:0000259" key="6">
    <source>
        <dbReference type="Pfam" id="PF00205"/>
    </source>
</evidence>
<feature type="domain" description="Thiamine pyrophosphate enzyme TPP-binding" evidence="7">
    <location>
        <begin position="415"/>
        <end position="558"/>
    </location>
</feature>
<dbReference type="PANTHER" id="PTHR18968:SF13">
    <property type="entry name" value="ACETOLACTATE SYNTHASE CATALYTIC SUBUNIT, MITOCHONDRIAL"/>
    <property type="match status" value="1"/>
</dbReference>
<dbReference type="AlphaFoldDB" id="A0A1G7AI21"/>
<dbReference type="InterPro" id="IPR000399">
    <property type="entry name" value="TPP-bd_CS"/>
</dbReference>
<name>A0A1G7AI21_9RHOB</name>
<evidence type="ECO:0000313" key="9">
    <source>
        <dbReference type="EMBL" id="SDE14353.1"/>
    </source>
</evidence>
<evidence type="ECO:0000256" key="1">
    <source>
        <dbReference type="ARBA" id="ARBA00001964"/>
    </source>
</evidence>
<evidence type="ECO:0000256" key="4">
    <source>
        <dbReference type="ARBA" id="ARBA00023052"/>
    </source>
</evidence>
<dbReference type="FunFam" id="3.40.50.970:FF:000007">
    <property type="entry name" value="Acetolactate synthase"/>
    <property type="match status" value="1"/>
</dbReference>
<dbReference type="SUPFAM" id="SSF52518">
    <property type="entry name" value="Thiamin diphosphate-binding fold (THDP-binding)"/>
    <property type="match status" value="2"/>
</dbReference>
<protein>
    <submittedName>
        <fullName evidence="9">Acetolactate synthase-1/2/3 large subunit</fullName>
    </submittedName>
</protein>
<gene>
    <name evidence="9" type="ORF">SAMN04488105_101158</name>
</gene>
<dbReference type="SUPFAM" id="SSF52467">
    <property type="entry name" value="DHS-like NAD/FAD-binding domain"/>
    <property type="match status" value="1"/>
</dbReference>
<dbReference type="GO" id="GO:0009097">
    <property type="term" value="P:isoleucine biosynthetic process"/>
    <property type="evidence" value="ECO:0007669"/>
    <property type="project" value="TreeGrafter"/>
</dbReference>
<evidence type="ECO:0000256" key="2">
    <source>
        <dbReference type="ARBA" id="ARBA00007812"/>
    </source>
</evidence>
<dbReference type="InterPro" id="IPR029061">
    <property type="entry name" value="THDP-binding"/>
</dbReference>
<keyword evidence="3" id="KW-0808">Transferase</keyword>